<evidence type="ECO:0000256" key="1">
    <source>
        <dbReference type="SAM" id="MobiDB-lite"/>
    </source>
</evidence>
<feature type="region of interest" description="Disordered" evidence="1">
    <location>
        <begin position="151"/>
        <end position="173"/>
    </location>
</feature>
<feature type="transmembrane region" description="Helical" evidence="2">
    <location>
        <begin position="369"/>
        <end position="395"/>
    </location>
</feature>
<proteinExistence type="predicted"/>
<dbReference type="AlphaFoldDB" id="S8EFL8"/>
<dbReference type="Proteomes" id="UP000015241">
    <property type="component" value="Unassembled WGS sequence"/>
</dbReference>
<dbReference type="InParanoid" id="S8EFL8"/>
<keyword evidence="2" id="KW-1133">Transmembrane helix</keyword>
<gene>
    <name evidence="3" type="ORF">FOMPIDRAFT_1029552</name>
</gene>
<keyword evidence="4" id="KW-1185">Reference proteome</keyword>
<feature type="region of interest" description="Disordered" evidence="1">
    <location>
        <begin position="226"/>
        <end position="248"/>
    </location>
</feature>
<dbReference type="OrthoDB" id="3251367at2759"/>
<name>S8EFL8_FOMSC</name>
<evidence type="ECO:0000313" key="4">
    <source>
        <dbReference type="Proteomes" id="UP000015241"/>
    </source>
</evidence>
<protein>
    <submittedName>
        <fullName evidence="3">Uncharacterized protein</fullName>
    </submittedName>
</protein>
<dbReference type="HOGENOM" id="CLU_035259_0_0_1"/>
<keyword evidence="2" id="KW-0472">Membrane</keyword>
<accession>S8EFL8</accession>
<feature type="compositionally biased region" description="Polar residues" evidence="1">
    <location>
        <begin position="59"/>
        <end position="82"/>
    </location>
</feature>
<feature type="transmembrane region" description="Helical" evidence="2">
    <location>
        <begin position="483"/>
        <end position="504"/>
    </location>
</feature>
<sequence>MDARRRAPSHVSWKTPRTNANPSPSIIEPSWGSQYESHSASAPSLLLLNSNTAAKASSMHRQSSQSLRIPSVSTSQQWSQRNSPEKKESAELYPARHVPPLDPRLRLPSVSVRRPSTDSMPLTPDSTRVHDGHLAAYPGAFINRPLNRTVSQSSMSTTASTTPTIPPLDLRPDFQKTIGPPIRKSRLPPPTLPPVIGSPHPGKYSVIYEDGSSVRTSPSFVTALSVNSAHDDPTPEPSNTGETQPIGEHPVYAREYAVSKVSSADVTPAVRTSGLPEGLYDVDLGEPSHVGTSTRAGSIDTSPRLTQPLLPAPPHVVPRRPRSASSSGSESNIYNRWLRGVSFGSGNYEFHIPRTSSRRKARPCLPGKMGVSSACFLFWLGFVGPWCWLIGGWMLTTDGELEREYIHEVVAALPMSVKHGKRPDAAVERKKARNLLAFKLFPLVAPSVESLTPSVQAQASPSRPKKGALELEVVDAWVIRCRIAAIMSGVIILAAVIVALIVAASRY</sequence>
<dbReference type="STRING" id="743788.S8EFL8"/>
<feature type="compositionally biased region" description="Polar residues" evidence="1">
    <location>
        <begin position="290"/>
        <end position="305"/>
    </location>
</feature>
<reference evidence="3 4" key="1">
    <citation type="journal article" date="2012" name="Science">
        <title>The Paleozoic origin of enzymatic lignin decomposition reconstructed from 31 fungal genomes.</title>
        <authorList>
            <person name="Floudas D."/>
            <person name="Binder M."/>
            <person name="Riley R."/>
            <person name="Barry K."/>
            <person name="Blanchette R.A."/>
            <person name="Henrissat B."/>
            <person name="Martinez A.T."/>
            <person name="Otillar R."/>
            <person name="Spatafora J.W."/>
            <person name="Yadav J.S."/>
            <person name="Aerts A."/>
            <person name="Benoit I."/>
            <person name="Boyd A."/>
            <person name="Carlson A."/>
            <person name="Copeland A."/>
            <person name="Coutinho P.M."/>
            <person name="de Vries R.P."/>
            <person name="Ferreira P."/>
            <person name="Findley K."/>
            <person name="Foster B."/>
            <person name="Gaskell J."/>
            <person name="Glotzer D."/>
            <person name="Gorecki P."/>
            <person name="Heitman J."/>
            <person name="Hesse C."/>
            <person name="Hori C."/>
            <person name="Igarashi K."/>
            <person name="Jurgens J.A."/>
            <person name="Kallen N."/>
            <person name="Kersten P."/>
            <person name="Kohler A."/>
            <person name="Kuees U."/>
            <person name="Kumar T.K.A."/>
            <person name="Kuo A."/>
            <person name="LaButti K."/>
            <person name="Larrondo L.F."/>
            <person name="Lindquist E."/>
            <person name="Ling A."/>
            <person name="Lombard V."/>
            <person name="Lucas S."/>
            <person name="Lundell T."/>
            <person name="Martin R."/>
            <person name="McLaughlin D.J."/>
            <person name="Morgenstern I."/>
            <person name="Morin E."/>
            <person name="Murat C."/>
            <person name="Nagy L.G."/>
            <person name="Nolan M."/>
            <person name="Ohm R.A."/>
            <person name="Patyshakuliyeva A."/>
            <person name="Rokas A."/>
            <person name="Ruiz-Duenas F.J."/>
            <person name="Sabat G."/>
            <person name="Salamov A."/>
            <person name="Samejima M."/>
            <person name="Schmutz J."/>
            <person name="Slot J.C."/>
            <person name="St John F."/>
            <person name="Stenlid J."/>
            <person name="Sun H."/>
            <person name="Sun S."/>
            <person name="Syed K."/>
            <person name="Tsang A."/>
            <person name="Wiebenga A."/>
            <person name="Young D."/>
            <person name="Pisabarro A."/>
            <person name="Eastwood D.C."/>
            <person name="Martin F."/>
            <person name="Cullen D."/>
            <person name="Grigoriev I.V."/>
            <person name="Hibbett D.S."/>
        </authorList>
    </citation>
    <scope>NUCLEOTIDE SEQUENCE</scope>
    <source>
        <strain evidence="4">FP-58527</strain>
    </source>
</reference>
<feature type="region of interest" description="Disordered" evidence="1">
    <location>
        <begin position="1"/>
        <end position="38"/>
    </location>
</feature>
<dbReference type="eggNOG" id="ENOG502SVZ9">
    <property type="taxonomic scope" value="Eukaryota"/>
</dbReference>
<feature type="compositionally biased region" description="Low complexity" evidence="1">
    <location>
        <begin position="151"/>
        <end position="163"/>
    </location>
</feature>
<evidence type="ECO:0000256" key="2">
    <source>
        <dbReference type="SAM" id="Phobius"/>
    </source>
</evidence>
<feature type="compositionally biased region" description="Polar residues" evidence="1">
    <location>
        <begin position="117"/>
        <end position="126"/>
    </location>
</feature>
<organism evidence="3 4">
    <name type="scientific">Fomitopsis schrenkii</name>
    <name type="common">Brown rot fungus</name>
    <dbReference type="NCBI Taxonomy" id="2126942"/>
    <lineage>
        <taxon>Eukaryota</taxon>
        <taxon>Fungi</taxon>
        <taxon>Dikarya</taxon>
        <taxon>Basidiomycota</taxon>
        <taxon>Agaricomycotina</taxon>
        <taxon>Agaricomycetes</taxon>
        <taxon>Polyporales</taxon>
        <taxon>Fomitopsis</taxon>
    </lineage>
</organism>
<feature type="region of interest" description="Disordered" evidence="1">
    <location>
        <begin position="274"/>
        <end position="330"/>
    </location>
</feature>
<keyword evidence="2" id="KW-0812">Transmembrane</keyword>
<dbReference type="EMBL" id="KE504138">
    <property type="protein sequence ID" value="EPT02024.1"/>
    <property type="molecule type" value="Genomic_DNA"/>
</dbReference>
<feature type="region of interest" description="Disordered" evidence="1">
    <location>
        <begin position="53"/>
        <end position="129"/>
    </location>
</feature>
<feature type="compositionally biased region" description="Polar residues" evidence="1">
    <location>
        <begin position="15"/>
        <end position="24"/>
    </location>
</feature>
<evidence type="ECO:0000313" key="3">
    <source>
        <dbReference type="EMBL" id="EPT02024.1"/>
    </source>
</evidence>